<evidence type="ECO:0008006" key="5">
    <source>
        <dbReference type="Google" id="ProtNLM"/>
    </source>
</evidence>
<evidence type="ECO:0000313" key="3">
    <source>
        <dbReference type="EMBL" id="CAH0395661.1"/>
    </source>
</evidence>
<gene>
    <name evidence="3" type="ORF">BEMITA_LOCUS13824</name>
</gene>
<feature type="region of interest" description="Disordered" evidence="2">
    <location>
        <begin position="81"/>
        <end position="161"/>
    </location>
</feature>
<proteinExistence type="predicted"/>
<dbReference type="PROSITE" id="PS50005">
    <property type="entry name" value="TPR"/>
    <property type="match status" value="1"/>
</dbReference>
<evidence type="ECO:0000256" key="1">
    <source>
        <dbReference type="PROSITE-ProRule" id="PRU00339"/>
    </source>
</evidence>
<evidence type="ECO:0000256" key="2">
    <source>
        <dbReference type="SAM" id="MobiDB-lite"/>
    </source>
</evidence>
<name>A0A9P0AQB6_BEMTA</name>
<sequence length="330" mass="37848">MHRQVCCLRLCFASQESFSLEIVLNRFNFGRFCYGRIYFTFFQVCSMTDNSPQSSLASSKAGIPSNEELIDDLTKDLEESCSVDKKPSDSSTNNFNKFSEDPNFEEKDFAISDDEDESEDAKEDAEKETEDPEDFIDEEALKQTESTYSEEEKEEAKKEANRLKDEGNAKFKNMEFKESALAYTAGLRTCPLCFTKDRAILYANRAAAKIQLDLKSAAIKDCSKSIELEPTYIKPYIRRAKLYEQTDKLDEALADHKKIIELDPRQRESYQAIPRLQDEINVRNEKLKTEMLGKLKDLGNMILRPFGLSTNNFQVQQDPNTGGYSVNFKQ</sequence>
<reference evidence="3" key="1">
    <citation type="submission" date="2021-12" db="EMBL/GenBank/DDBJ databases">
        <authorList>
            <person name="King R."/>
        </authorList>
    </citation>
    <scope>NUCLEOTIDE SEQUENCE</scope>
</reference>
<dbReference type="SUPFAM" id="SSF48452">
    <property type="entry name" value="TPR-like"/>
    <property type="match status" value="1"/>
</dbReference>
<keyword evidence="4" id="KW-1185">Reference proteome</keyword>
<dbReference type="EMBL" id="OU963870">
    <property type="protein sequence ID" value="CAH0395661.1"/>
    <property type="molecule type" value="Genomic_DNA"/>
</dbReference>
<dbReference type="InterPro" id="IPR019734">
    <property type="entry name" value="TPR_rpt"/>
</dbReference>
<dbReference type="InterPro" id="IPR052769">
    <property type="entry name" value="TPR_domain_protein"/>
</dbReference>
<feature type="repeat" description="TPR" evidence="1">
    <location>
        <begin position="233"/>
        <end position="266"/>
    </location>
</feature>
<dbReference type="PANTHER" id="PTHR46014:SF1">
    <property type="entry name" value="TETRATRICOPEPTIDE REPEAT PROTEIN 1"/>
    <property type="match status" value="1"/>
</dbReference>
<dbReference type="Proteomes" id="UP001152759">
    <property type="component" value="Chromosome 9"/>
</dbReference>
<feature type="compositionally biased region" description="Basic and acidic residues" evidence="2">
    <location>
        <begin position="98"/>
        <end position="110"/>
    </location>
</feature>
<dbReference type="InterPro" id="IPR011990">
    <property type="entry name" value="TPR-like_helical_dom_sf"/>
</dbReference>
<dbReference type="Gene3D" id="1.25.40.10">
    <property type="entry name" value="Tetratricopeptide repeat domain"/>
    <property type="match status" value="1"/>
</dbReference>
<accession>A0A9P0AQB6</accession>
<dbReference type="SMART" id="SM00028">
    <property type="entry name" value="TPR"/>
    <property type="match status" value="3"/>
</dbReference>
<dbReference type="PANTHER" id="PTHR46014">
    <property type="entry name" value="TETRATRICOPEPTIDE REPEAT PROTEIN 1"/>
    <property type="match status" value="1"/>
</dbReference>
<feature type="compositionally biased region" description="Acidic residues" evidence="2">
    <location>
        <begin position="111"/>
        <end position="138"/>
    </location>
</feature>
<organism evidence="3 4">
    <name type="scientific">Bemisia tabaci</name>
    <name type="common">Sweetpotato whitefly</name>
    <name type="synonym">Aleurodes tabaci</name>
    <dbReference type="NCBI Taxonomy" id="7038"/>
    <lineage>
        <taxon>Eukaryota</taxon>
        <taxon>Metazoa</taxon>
        <taxon>Ecdysozoa</taxon>
        <taxon>Arthropoda</taxon>
        <taxon>Hexapoda</taxon>
        <taxon>Insecta</taxon>
        <taxon>Pterygota</taxon>
        <taxon>Neoptera</taxon>
        <taxon>Paraneoptera</taxon>
        <taxon>Hemiptera</taxon>
        <taxon>Sternorrhyncha</taxon>
        <taxon>Aleyrodoidea</taxon>
        <taxon>Aleyrodidae</taxon>
        <taxon>Aleyrodinae</taxon>
        <taxon>Bemisia</taxon>
    </lineage>
</organism>
<dbReference type="AlphaFoldDB" id="A0A9P0AQB6"/>
<keyword evidence="1" id="KW-0802">TPR repeat</keyword>
<protein>
    <recommendedName>
        <fullName evidence="5">Tetratricopeptide repeat protein 1</fullName>
    </recommendedName>
</protein>
<evidence type="ECO:0000313" key="4">
    <source>
        <dbReference type="Proteomes" id="UP001152759"/>
    </source>
</evidence>